<dbReference type="Pfam" id="PF13843">
    <property type="entry name" value="DDE_Tnp_1_7"/>
    <property type="match status" value="1"/>
</dbReference>
<evidence type="ECO:0000259" key="3">
    <source>
        <dbReference type="Pfam" id="PF13843"/>
    </source>
</evidence>
<dbReference type="PANTHER" id="PTHR46599:SF3">
    <property type="entry name" value="PIGGYBAC TRANSPOSABLE ELEMENT-DERIVED PROTEIN 4"/>
    <property type="match status" value="1"/>
</dbReference>
<gene>
    <name evidence="4" type="ORF">g.9325</name>
</gene>
<proteinExistence type="predicted"/>
<organism evidence="4">
    <name type="scientific">Cuerna arida</name>
    <dbReference type="NCBI Taxonomy" id="1464854"/>
    <lineage>
        <taxon>Eukaryota</taxon>
        <taxon>Metazoa</taxon>
        <taxon>Ecdysozoa</taxon>
        <taxon>Arthropoda</taxon>
        <taxon>Hexapoda</taxon>
        <taxon>Insecta</taxon>
        <taxon>Pterygota</taxon>
        <taxon>Neoptera</taxon>
        <taxon>Paraneoptera</taxon>
        <taxon>Hemiptera</taxon>
        <taxon>Auchenorrhyncha</taxon>
        <taxon>Membracoidea</taxon>
        <taxon>Cicadellidae</taxon>
        <taxon>Cicadellinae</taxon>
        <taxon>Proconiini</taxon>
        <taxon>Cuerna</taxon>
    </lineage>
</organism>
<protein>
    <submittedName>
        <fullName evidence="4">Uncharacterized protein</fullName>
    </submittedName>
</protein>
<name>A0A1B6FTB9_9HEMI</name>
<feature type="domain" description="PiggyBac transposable element-derived protein" evidence="3">
    <location>
        <begin position="19"/>
        <end position="373"/>
    </location>
</feature>
<reference evidence="4" key="1">
    <citation type="submission" date="2015-11" db="EMBL/GenBank/DDBJ databases">
        <title>De novo transcriptome assembly of four potential Pierce s Disease insect vectors from Arizona vineyards.</title>
        <authorList>
            <person name="Tassone E.E."/>
        </authorList>
    </citation>
    <scope>NUCLEOTIDE SEQUENCE</scope>
</reference>
<dbReference type="Pfam" id="PF13842">
    <property type="entry name" value="zf-Tnp_2"/>
    <property type="match status" value="1"/>
</dbReference>
<feature type="non-terminal residue" evidence="4">
    <location>
        <position position="1"/>
    </location>
</feature>
<accession>A0A1B6FTB9</accession>
<evidence type="ECO:0000313" key="4">
    <source>
        <dbReference type="EMBL" id="JAS53476.1"/>
    </source>
</evidence>
<feature type="region of interest" description="Disordered" evidence="1">
    <location>
        <begin position="404"/>
        <end position="428"/>
    </location>
</feature>
<dbReference type="AlphaFoldDB" id="A0A1B6FTB9"/>
<evidence type="ECO:0000256" key="1">
    <source>
        <dbReference type="SAM" id="MobiDB-lite"/>
    </source>
</evidence>
<feature type="domain" description="PiggyBac transposable element-derived protein 4 C-terminal zinc-finger" evidence="2">
    <location>
        <begin position="429"/>
        <end position="471"/>
    </location>
</feature>
<feature type="compositionally biased region" description="Basic and acidic residues" evidence="1">
    <location>
        <begin position="412"/>
        <end position="428"/>
    </location>
</feature>
<sequence length="472" mass="55484">ITFVHRPGLLVPCPGQGKPIDYFRLLLDDILLENIKKFSNAYAFEVFSKPDLTPKSRINKWKDLQMDELLHFLGLLMHTGTIRLNRLQDNRKADKLFNLPAFRQVMSRDRFLNILRCLYFQNPNHKEKTSMDKIQFIVAHFNNKMNDIYYPQKELSLDEAMVLWRGRLHFRKYLKGKRHKYGVKLYSLTEHSGLILKFHVYAGASDSDLGGKGHTEKVVLHLLKEKLNNGHSIFMDNFYNSYSLASKLLTKDTYCTGTFRLDRKNVPNEVQTAKLKKGEIVARYGNSVMVGKWRDKRVVTYISTELENEMVDFVTKYSTTVKKPLPIIQYNVYMSGVDRADQLLSYYPCERKSVRWYKKIFIHILQMMLLNAHNLHNKYQRKMNFYDFRLDVIRSLLPPLDGPVESPAQKKARLEVHQIRKSEGRTADNRQQRKNCRVCCKTKRNKKTPWYCATCPDQPGLCFGPCFDQYHE</sequence>
<evidence type="ECO:0000259" key="2">
    <source>
        <dbReference type="Pfam" id="PF13842"/>
    </source>
</evidence>
<dbReference type="EMBL" id="GECZ01016293">
    <property type="protein sequence ID" value="JAS53476.1"/>
    <property type="molecule type" value="Transcribed_RNA"/>
</dbReference>
<dbReference type="PANTHER" id="PTHR46599">
    <property type="entry name" value="PIGGYBAC TRANSPOSABLE ELEMENT-DERIVED PROTEIN 4"/>
    <property type="match status" value="1"/>
</dbReference>
<dbReference type="InterPro" id="IPR032718">
    <property type="entry name" value="PGBD4_Znf_C"/>
</dbReference>
<dbReference type="InterPro" id="IPR029526">
    <property type="entry name" value="PGBD"/>
</dbReference>